<feature type="region of interest" description="Disordered" evidence="1">
    <location>
        <begin position="1"/>
        <end position="20"/>
    </location>
</feature>
<gene>
    <name evidence="2" type="ORF">EXN66_Car019703</name>
</gene>
<feature type="compositionally biased region" description="Polar residues" evidence="1">
    <location>
        <begin position="8"/>
        <end position="17"/>
    </location>
</feature>
<evidence type="ECO:0000313" key="3">
    <source>
        <dbReference type="Proteomes" id="UP000503349"/>
    </source>
</evidence>
<accession>A0A6G1QN85</accession>
<reference evidence="3" key="2">
    <citation type="submission" date="2019-02" db="EMBL/GenBank/DDBJ databases">
        <title>Opniocepnalus argus Var Kimnra genome.</title>
        <authorList>
            <person name="Zhou C."/>
            <person name="Xiao S."/>
        </authorList>
    </citation>
    <scope>NUCLEOTIDE SEQUENCE [LARGE SCALE GENOMIC DNA]</scope>
</reference>
<evidence type="ECO:0000256" key="1">
    <source>
        <dbReference type="SAM" id="MobiDB-lite"/>
    </source>
</evidence>
<dbReference type="Proteomes" id="UP000503349">
    <property type="component" value="Chromosome 20"/>
</dbReference>
<reference evidence="2 3" key="1">
    <citation type="submission" date="2019-02" db="EMBL/GenBank/DDBJ databases">
        <title>Opniocepnalus argus genome.</title>
        <authorList>
            <person name="Zhou C."/>
            <person name="Xiao S."/>
        </authorList>
    </citation>
    <scope>NUCLEOTIDE SEQUENCE [LARGE SCALE GENOMIC DNA]</scope>
    <source>
        <strain evidence="2">OARG1902GOOAL</strain>
        <tissue evidence="2">Muscle</tissue>
    </source>
</reference>
<dbReference type="AlphaFoldDB" id="A0A6G1QN85"/>
<sequence>MTAKHRLSQNPQASSAISVDDQDRTMVIGCWIPSQLSLDERQSPFKTTGTAN</sequence>
<organism evidence="2 3">
    <name type="scientific">Channa argus</name>
    <name type="common">Northern snakehead</name>
    <name type="synonym">Ophicephalus argus</name>
    <dbReference type="NCBI Taxonomy" id="215402"/>
    <lineage>
        <taxon>Eukaryota</taxon>
        <taxon>Metazoa</taxon>
        <taxon>Chordata</taxon>
        <taxon>Craniata</taxon>
        <taxon>Vertebrata</taxon>
        <taxon>Euteleostomi</taxon>
        <taxon>Actinopterygii</taxon>
        <taxon>Neopterygii</taxon>
        <taxon>Teleostei</taxon>
        <taxon>Neoteleostei</taxon>
        <taxon>Acanthomorphata</taxon>
        <taxon>Anabantaria</taxon>
        <taxon>Anabantiformes</taxon>
        <taxon>Channoidei</taxon>
        <taxon>Channidae</taxon>
        <taxon>Channa</taxon>
    </lineage>
</organism>
<keyword evidence="3" id="KW-1185">Reference proteome</keyword>
<protein>
    <submittedName>
        <fullName evidence="2">Uncharacterized protein</fullName>
    </submittedName>
</protein>
<evidence type="ECO:0000313" key="2">
    <source>
        <dbReference type="EMBL" id="KAF3704015.1"/>
    </source>
</evidence>
<name>A0A6G1QN85_CHAAH</name>
<dbReference type="EMBL" id="CM015731">
    <property type="protein sequence ID" value="KAF3704015.1"/>
    <property type="molecule type" value="Genomic_DNA"/>
</dbReference>
<proteinExistence type="predicted"/>